<dbReference type="Pfam" id="PF13434">
    <property type="entry name" value="Lys_Orn_oxgnase"/>
    <property type="match status" value="1"/>
</dbReference>
<evidence type="ECO:0000313" key="17">
    <source>
        <dbReference type="Proteomes" id="UP000637578"/>
    </source>
</evidence>
<evidence type="ECO:0000256" key="8">
    <source>
        <dbReference type="ARBA" id="ARBA00022857"/>
    </source>
</evidence>
<comment type="catalytic activity">
    <reaction evidence="15">
        <text>L-lysine + NADPH + O2 = N(6)-hydroxy-L-lysine + NADP(+) + H2O</text>
        <dbReference type="Rhea" id="RHEA:23228"/>
        <dbReference type="ChEBI" id="CHEBI:15377"/>
        <dbReference type="ChEBI" id="CHEBI:15379"/>
        <dbReference type="ChEBI" id="CHEBI:32551"/>
        <dbReference type="ChEBI" id="CHEBI:57783"/>
        <dbReference type="ChEBI" id="CHEBI:57820"/>
        <dbReference type="ChEBI" id="CHEBI:58349"/>
        <dbReference type="EC" id="1.14.13.59"/>
    </reaction>
</comment>
<evidence type="ECO:0000256" key="5">
    <source>
        <dbReference type="ARBA" id="ARBA00016406"/>
    </source>
</evidence>
<reference evidence="16" key="2">
    <citation type="submission" date="2020-09" db="EMBL/GenBank/DDBJ databases">
        <authorList>
            <person name="Sun Q."/>
            <person name="Zhou Y."/>
        </authorList>
    </citation>
    <scope>NUCLEOTIDE SEQUENCE</scope>
    <source>
        <strain evidence="16">CGMCC 4.5737</strain>
    </source>
</reference>
<dbReference type="SUPFAM" id="SSF51905">
    <property type="entry name" value="FAD/NAD(P)-binding domain"/>
    <property type="match status" value="2"/>
</dbReference>
<evidence type="ECO:0000256" key="1">
    <source>
        <dbReference type="ARBA" id="ARBA00001974"/>
    </source>
</evidence>
<evidence type="ECO:0000256" key="7">
    <source>
        <dbReference type="ARBA" id="ARBA00022827"/>
    </source>
</evidence>
<gene>
    <name evidence="16" type="ORF">GCM10012275_16180</name>
</gene>
<evidence type="ECO:0000256" key="12">
    <source>
        <dbReference type="ARBA" id="ARBA00031158"/>
    </source>
</evidence>
<accession>A0A8J3FVM4</accession>
<evidence type="ECO:0000256" key="13">
    <source>
        <dbReference type="ARBA" id="ARBA00032493"/>
    </source>
</evidence>
<dbReference type="EC" id="1.14.13.59" evidence="4"/>
<dbReference type="EMBL" id="BMMK01000005">
    <property type="protein sequence ID" value="GGM45939.1"/>
    <property type="molecule type" value="Genomic_DNA"/>
</dbReference>
<comment type="caution">
    <text evidence="16">The sequence shown here is derived from an EMBL/GenBank/DDBJ whole genome shotgun (WGS) entry which is preliminary data.</text>
</comment>
<dbReference type="AlphaFoldDB" id="A0A8J3FVM4"/>
<dbReference type="PANTHER" id="PTHR42802:SF1">
    <property type="entry name" value="L-ORNITHINE N(5)-MONOOXYGENASE"/>
    <property type="match status" value="1"/>
</dbReference>
<sequence length="449" mass="49975">MTADPRSDPQAAGLQTEHDVVAVGCGPFNLGLAALSSTVDDLEVVVLEARPKLRWHPGLMFDDATLQVSFLADLVTLVDPTHPLSFLAYLRDVDRMYPFYVREQFHPTRREYEDYLRWAASRLPSVRFSHRVEAIRWDDGRFAVHAVRGDGARVRMLARDLVLGIGTEPAVPEALAGLPGERLVHSEDYLHRLSELEAVGAGGMVTVVGSGQSGAEVVLDLLRRNLAGGPAVRWLTRTASFAPLDYTKLVLEMTTPAYIRYFHTLSQGVRDRLVAAQWQHYKGISSETLEQIHDLLYQRELQHGCADVELRCGVAVESSHVAPSGRAVLTCRQRDTGRVFRHETDLVVAATGYRQRHPAFLAPIEFLVRRDERGRYRVRSNHSIELDESVSCRIFVANADLHSHGVAAPDLGIGAYRNATILNTITGREIYPLPKHTAFTSFEVPASTD</sequence>
<comment type="similarity">
    <text evidence="3">Belongs to the lysine N(6)-hydroxylase/L-ornithine N(5)-oxygenase family.</text>
</comment>
<dbReference type="InterPro" id="IPR036188">
    <property type="entry name" value="FAD/NAD-bd_sf"/>
</dbReference>
<evidence type="ECO:0000256" key="2">
    <source>
        <dbReference type="ARBA" id="ARBA00004924"/>
    </source>
</evidence>
<reference evidence="16" key="1">
    <citation type="journal article" date="2014" name="Int. J. Syst. Evol. Microbiol.">
        <title>Complete genome sequence of Corynebacterium casei LMG S-19264T (=DSM 44701T), isolated from a smear-ripened cheese.</title>
        <authorList>
            <consortium name="US DOE Joint Genome Institute (JGI-PGF)"/>
            <person name="Walter F."/>
            <person name="Albersmeier A."/>
            <person name="Kalinowski J."/>
            <person name="Ruckert C."/>
        </authorList>
    </citation>
    <scope>NUCLEOTIDE SEQUENCE</scope>
    <source>
        <strain evidence="16">CGMCC 4.5737</strain>
    </source>
</reference>
<dbReference type="Gene3D" id="3.50.50.60">
    <property type="entry name" value="FAD/NAD(P)-binding domain"/>
    <property type="match status" value="1"/>
</dbReference>
<evidence type="ECO:0000256" key="4">
    <source>
        <dbReference type="ARBA" id="ARBA00013076"/>
    </source>
</evidence>
<evidence type="ECO:0000256" key="9">
    <source>
        <dbReference type="ARBA" id="ARBA00023002"/>
    </source>
</evidence>
<keyword evidence="6" id="KW-0285">Flavoprotein</keyword>
<keyword evidence="7" id="KW-0274">FAD</keyword>
<name>A0A8J3FVM4_9PSEU</name>
<proteinExistence type="inferred from homology"/>
<evidence type="ECO:0000313" key="16">
    <source>
        <dbReference type="EMBL" id="GGM45939.1"/>
    </source>
</evidence>
<keyword evidence="10 16" id="KW-0503">Monooxygenase</keyword>
<dbReference type="GO" id="GO:0047091">
    <property type="term" value="F:L-lysine 6-monooxygenase (NADPH) activity"/>
    <property type="evidence" value="ECO:0007669"/>
    <property type="project" value="UniProtKB-EC"/>
</dbReference>
<evidence type="ECO:0000256" key="15">
    <source>
        <dbReference type="ARBA" id="ARBA00048407"/>
    </source>
</evidence>
<comment type="pathway">
    <text evidence="2">Siderophore biosynthesis.</text>
</comment>
<dbReference type="PANTHER" id="PTHR42802">
    <property type="entry name" value="MONOOXYGENASE"/>
    <property type="match status" value="1"/>
</dbReference>
<evidence type="ECO:0000256" key="3">
    <source>
        <dbReference type="ARBA" id="ARBA00007588"/>
    </source>
</evidence>
<dbReference type="InterPro" id="IPR025700">
    <property type="entry name" value="Lys/Orn_oxygenase"/>
</dbReference>
<evidence type="ECO:0000256" key="6">
    <source>
        <dbReference type="ARBA" id="ARBA00022630"/>
    </source>
</evidence>
<evidence type="ECO:0000256" key="14">
    <source>
        <dbReference type="ARBA" id="ARBA00032738"/>
    </source>
</evidence>
<evidence type="ECO:0000256" key="10">
    <source>
        <dbReference type="ARBA" id="ARBA00023033"/>
    </source>
</evidence>
<keyword evidence="17" id="KW-1185">Reference proteome</keyword>
<evidence type="ECO:0000256" key="11">
    <source>
        <dbReference type="ARBA" id="ARBA00029939"/>
    </source>
</evidence>
<comment type="cofactor">
    <cofactor evidence="1">
        <name>FAD</name>
        <dbReference type="ChEBI" id="CHEBI:57692"/>
    </cofactor>
</comment>
<keyword evidence="9" id="KW-0560">Oxidoreductase</keyword>
<protein>
    <recommendedName>
        <fullName evidence="5">L-lysine N6-monooxygenase MbtG</fullName>
        <ecNumber evidence="4">1.14.13.59</ecNumber>
    </recommendedName>
    <alternativeName>
        <fullName evidence="14">Lysine 6-N-hydroxylase</fullName>
    </alternativeName>
    <alternativeName>
        <fullName evidence="13">Lysine N6-hydroxylase</fullName>
    </alternativeName>
    <alternativeName>
        <fullName evidence="11">Lysine-N-oxygenase</fullName>
    </alternativeName>
    <alternativeName>
        <fullName evidence="12">Mycobactin synthase protein G</fullName>
    </alternativeName>
</protein>
<organism evidence="16 17">
    <name type="scientific">Longimycelium tulufanense</name>
    <dbReference type="NCBI Taxonomy" id="907463"/>
    <lineage>
        <taxon>Bacteria</taxon>
        <taxon>Bacillati</taxon>
        <taxon>Actinomycetota</taxon>
        <taxon>Actinomycetes</taxon>
        <taxon>Pseudonocardiales</taxon>
        <taxon>Pseudonocardiaceae</taxon>
        <taxon>Longimycelium</taxon>
    </lineage>
</organism>
<dbReference type="RefSeq" id="WP_229686164.1">
    <property type="nucleotide sequence ID" value="NZ_BMMK01000005.1"/>
</dbReference>
<keyword evidence="8" id="KW-0521">NADP</keyword>
<dbReference type="Proteomes" id="UP000637578">
    <property type="component" value="Unassembled WGS sequence"/>
</dbReference>